<name>A0ABQ5AAL7_9ASTR</name>
<accession>A0ABQ5AAL7</accession>
<proteinExistence type="predicted"/>
<dbReference type="Proteomes" id="UP001151760">
    <property type="component" value="Unassembled WGS sequence"/>
</dbReference>
<evidence type="ECO:0000313" key="1">
    <source>
        <dbReference type="EMBL" id="GJS99088.1"/>
    </source>
</evidence>
<dbReference type="EMBL" id="BQNB010012092">
    <property type="protein sequence ID" value="GJS99088.1"/>
    <property type="molecule type" value="Genomic_DNA"/>
</dbReference>
<evidence type="ECO:0008006" key="3">
    <source>
        <dbReference type="Google" id="ProtNLM"/>
    </source>
</evidence>
<sequence>MTRSTNEQGFISTVYEGKTHEDLQNLSICLFSITSRPRRNKKDERGIVIRNKARLWYRVHSEEGSAFLYGKIEEEVYVCQPPGFEDPEFLDKVYKDLQVTQKDDEIFISQDKYVDEILKKFGFLTVRIASTPMETSKPILKDAKAEDVDVHLYRSMIGSLMYLTTFRPDIMFADSPFDLEAYTDSDYAGASLECEIPKEVVNFLEEIDSNGN</sequence>
<comment type="caution">
    <text evidence="1">The sequence shown here is derived from an EMBL/GenBank/DDBJ whole genome shotgun (WGS) entry which is preliminary data.</text>
</comment>
<evidence type="ECO:0000313" key="2">
    <source>
        <dbReference type="Proteomes" id="UP001151760"/>
    </source>
</evidence>
<gene>
    <name evidence="1" type="ORF">Tco_0820258</name>
</gene>
<keyword evidence="2" id="KW-1185">Reference proteome</keyword>
<reference evidence="1" key="2">
    <citation type="submission" date="2022-01" db="EMBL/GenBank/DDBJ databases">
        <authorList>
            <person name="Yamashiro T."/>
            <person name="Shiraishi A."/>
            <person name="Satake H."/>
            <person name="Nakayama K."/>
        </authorList>
    </citation>
    <scope>NUCLEOTIDE SEQUENCE</scope>
</reference>
<reference evidence="1" key="1">
    <citation type="journal article" date="2022" name="Int. J. Mol. Sci.">
        <title>Draft Genome of Tanacetum Coccineum: Genomic Comparison of Closely Related Tanacetum-Family Plants.</title>
        <authorList>
            <person name="Yamashiro T."/>
            <person name="Shiraishi A."/>
            <person name="Nakayama K."/>
            <person name="Satake H."/>
        </authorList>
    </citation>
    <scope>NUCLEOTIDE SEQUENCE</scope>
</reference>
<organism evidence="1 2">
    <name type="scientific">Tanacetum coccineum</name>
    <dbReference type="NCBI Taxonomy" id="301880"/>
    <lineage>
        <taxon>Eukaryota</taxon>
        <taxon>Viridiplantae</taxon>
        <taxon>Streptophyta</taxon>
        <taxon>Embryophyta</taxon>
        <taxon>Tracheophyta</taxon>
        <taxon>Spermatophyta</taxon>
        <taxon>Magnoliopsida</taxon>
        <taxon>eudicotyledons</taxon>
        <taxon>Gunneridae</taxon>
        <taxon>Pentapetalae</taxon>
        <taxon>asterids</taxon>
        <taxon>campanulids</taxon>
        <taxon>Asterales</taxon>
        <taxon>Asteraceae</taxon>
        <taxon>Asteroideae</taxon>
        <taxon>Anthemideae</taxon>
        <taxon>Anthemidinae</taxon>
        <taxon>Tanacetum</taxon>
    </lineage>
</organism>
<protein>
    <recommendedName>
        <fullName evidence="3">Reverse transcriptase Ty1/copia-type domain-containing protein</fullName>
    </recommendedName>
</protein>